<evidence type="ECO:0000256" key="10">
    <source>
        <dbReference type="RuleBase" id="RU361154"/>
    </source>
</evidence>
<evidence type="ECO:0000256" key="9">
    <source>
        <dbReference type="ARBA" id="ARBA00032230"/>
    </source>
</evidence>
<dbReference type="InterPro" id="IPR006103">
    <property type="entry name" value="Glyco_hydro_2_cat"/>
</dbReference>
<dbReference type="InterPro" id="IPR013783">
    <property type="entry name" value="Ig-like_fold"/>
</dbReference>
<keyword evidence="5 12" id="KW-0732">Signal</keyword>
<keyword evidence="7" id="KW-1015">Disulfide bond</keyword>
<dbReference type="InterPro" id="IPR008979">
    <property type="entry name" value="Galactose-bd-like_sf"/>
</dbReference>
<dbReference type="RefSeq" id="WP_181751766.1">
    <property type="nucleotide sequence ID" value="NZ_JACEIQ010000008.1"/>
</dbReference>
<comment type="caution">
    <text evidence="15">The sequence shown here is derived from an EMBL/GenBank/DDBJ whole genome shotgun (WGS) entry which is preliminary data.</text>
</comment>
<evidence type="ECO:0000313" key="15">
    <source>
        <dbReference type="EMBL" id="MBA4494519.1"/>
    </source>
</evidence>
<dbReference type="GO" id="GO:0009341">
    <property type="term" value="C:beta-galactosidase complex"/>
    <property type="evidence" value="ECO:0007669"/>
    <property type="project" value="InterPro"/>
</dbReference>
<accession>A0A7W1WRD8</accession>
<dbReference type="InterPro" id="IPR014718">
    <property type="entry name" value="GH-type_carb-bd"/>
</dbReference>
<dbReference type="Gene3D" id="3.20.20.80">
    <property type="entry name" value="Glycosidases"/>
    <property type="match status" value="1"/>
</dbReference>
<reference evidence="15 16" key="1">
    <citation type="submission" date="2020-07" db="EMBL/GenBank/DDBJ databases">
        <authorList>
            <person name="Feng H."/>
        </authorList>
    </citation>
    <scope>NUCLEOTIDE SEQUENCE [LARGE SCALE GENOMIC DNA]</scope>
    <source>
        <strain evidence="16">s-10</strain>
    </source>
</reference>
<dbReference type="GO" id="GO:0005990">
    <property type="term" value="P:lactose catabolic process"/>
    <property type="evidence" value="ECO:0007669"/>
    <property type="project" value="TreeGrafter"/>
</dbReference>
<dbReference type="InterPro" id="IPR006101">
    <property type="entry name" value="Glyco_hydro_2"/>
</dbReference>
<dbReference type="Pfam" id="PF13385">
    <property type="entry name" value="Laminin_G_3"/>
    <property type="match status" value="1"/>
</dbReference>
<dbReference type="Pfam" id="PF02836">
    <property type="entry name" value="Glyco_hydro_2_C"/>
    <property type="match status" value="2"/>
</dbReference>
<evidence type="ECO:0000256" key="2">
    <source>
        <dbReference type="ARBA" id="ARBA00007401"/>
    </source>
</evidence>
<evidence type="ECO:0000256" key="4">
    <source>
        <dbReference type="ARBA" id="ARBA00013303"/>
    </source>
</evidence>
<dbReference type="SUPFAM" id="SSF49785">
    <property type="entry name" value="Galactose-binding domain-like"/>
    <property type="match status" value="1"/>
</dbReference>
<dbReference type="PROSITE" id="PS00608">
    <property type="entry name" value="GLYCOSYL_HYDROL_F2_2"/>
    <property type="match status" value="1"/>
</dbReference>
<name>A0A7W1WRD8_9BACL</name>
<dbReference type="InterPro" id="IPR017853">
    <property type="entry name" value="GH"/>
</dbReference>
<feature type="region of interest" description="Disordered" evidence="11">
    <location>
        <begin position="1001"/>
        <end position="1029"/>
    </location>
</feature>
<dbReference type="EC" id="3.2.1.23" evidence="3 10"/>
<dbReference type="InterPro" id="IPR011013">
    <property type="entry name" value="Gal_mutarotase_sf_dom"/>
</dbReference>
<dbReference type="PROSITE" id="PS00719">
    <property type="entry name" value="GLYCOSYL_HYDROL_F2_1"/>
    <property type="match status" value="1"/>
</dbReference>
<evidence type="ECO:0000256" key="7">
    <source>
        <dbReference type="ARBA" id="ARBA00023157"/>
    </source>
</evidence>
<dbReference type="Gene3D" id="2.60.40.10">
    <property type="entry name" value="Immunoglobulins"/>
    <property type="match status" value="2"/>
</dbReference>
<evidence type="ECO:0000256" key="5">
    <source>
        <dbReference type="ARBA" id="ARBA00022729"/>
    </source>
</evidence>
<evidence type="ECO:0000256" key="8">
    <source>
        <dbReference type="ARBA" id="ARBA00023295"/>
    </source>
</evidence>
<sequence length="1260" mass="143974">MKCKILTAFLSGVMILSPVIPIFAQSENSDAEWNNHPEIFQVNREPAHATLMPYDDVKSALDAEPEKSRHYKSLNGKWHFKWSKNPSERPVDFYRQDYNVSNWKKIEVPGNWQLQGYDYPIYTNITYPWTGYENPAPPKAPTVYNPVGSYKRTFTVPGSWKGEEIFISFQGVESAFYVWVNGQKVGYSEDSYTSKEFNITKYLKPGVNTLAVEVYRWSDGSWLEDQDFIRMSGIFRDVYLFSTPKIHMRDFRVRTDLDDNYQNANLNLKVNVKNYGKETAANYKVEAMVYDAHKKPVLNEPVSMDIQVPGKNETAVQAEQLVKNPLKWSAEHPNLYTLVLSLKDNTGKIVETESAKIGFREFELKNGQMHINGKPIVFKGVNRHETDPDRGRAITEESMIQDIKLMKKFNINAVRTSHYPNQTKWYELADQYGLYLIDEANVESHGVRDSLPASDPRWTGAVLDRVKSMVERDKNHPSVLIWSLGNEAGRGDNFKKMADWVRQADPTRIVHYEGDNRWTDVESHMYASVESVENYGKSGNKKPYILCEYAHAMGNSVGNLYKYWDVIEKYPNLQGGFIWDWVEQALRWPTPKKILVNDESKHELTGQLYGEIVEGIDGKAINGYVTLPNVPELNVTGKQLTLEAWVKPQPTNTHSPFITKGDTQFAIKQNNDRIEFFIYDRTASYPWIVAETKIPENWVGNWHKVAGVYDGHSLKLYIDGQLKAEKEYSGAIVGNNYPVNIGRNAENDRLSNAQIDHVRIYNRALSETELNDINRVPDENTVLWLDFDNYKEEEYAQKEYFAYGGDWGDRPNDGNFSANGLVSPDRTIQPELWEVKKVYQNIKIKPSDLKNGKVEIANNYLFTNLNEFEGKWTLKEDNTTLQKGSLGRMNIAPGQKKLVTLPIQKPNLKPGAEYWLDISFKLSKSTAWASKGHEVAKEQFKMPYNTPEGPALDPSTMPPLDIKETEQKVNVSGSDFQLVFDKVKGTISSFKYQEREMFKTGPVPNFWRSPNDNDKGNGMPNRTGTWRNAGRDMKVDDVKVTAVGNNAVQIDVDATLPTTTKSNYKVSYFIYGSGDIVVNNTLTPGKNLPEIPAVGMELMIPKEFENISWYGKGPQENYWDRNTGADVGVYRGTVDDQFFPYVEPQETGNKTDVRWVTLTDKNGTGLMAAGLPLLEVNALHYTEDQLESVKHPYELTKMDDIILNLNYKQMGVGGDNSWGARPHPEFTLYANKSYSYSYRLKPITREMSPMELSKQKINVK</sequence>
<dbReference type="PANTHER" id="PTHR46323">
    <property type="entry name" value="BETA-GALACTOSIDASE"/>
    <property type="match status" value="1"/>
</dbReference>
<keyword evidence="8 10" id="KW-0326">Glycosidase</keyword>
<gene>
    <name evidence="15" type="ORF">H1191_09400</name>
</gene>
<dbReference type="Pfam" id="PF16353">
    <property type="entry name" value="LacZ_4"/>
    <property type="match status" value="1"/>
</dbReference>
<dbReference type="InterPro" id="IPR013320">
    <property type="entry name" value="ConA-like_dom_sf"/>
</dbReference>
<protein>
    <recommendedName>
        <fullName evidence="4 10">Beta-galactosidase</fullName>
        <ecNumber evidence="3 10">3.2.1.23</ecNumber>
    </recommendedName>
    <alternativeName>
        <fullName evidence="9 10">Lactase</fullName>
    </alternativeName>
</protein>
<feature type="signal peptide" evidence="12">
    <location>
        <begin position="1"/>
        <end position="24"/>
    </location>
</feature>
<dbReference type="GO" id="GO:0004565">
    <property type="term" value="F:beta-galactosidase activity"/>
    <property type="evidence" value="ECO:0007669"/>
    <property type="project" value="UniProtKB-EC"/>
</dbReference>
<dbReference type="FunFam" id="2.60.40.10:FF:000680">
    <property type="entry name" value="Beta-galactosidase"/>
    <property type="match status" value="1"/>
</dbReference>
<evidence type="ECO:0000256" key="12">
    <source>
        <dbReference type="SAM" id="SignalP"/>
    </source>
</evidence>
<dbReference type="SUPFAM" id="SSF49303">
    <property type="entry name" value="beta-Galactosidase/glucuronidase domain"/>
    <property type="match status" value="2"/>
</dbReference>
<dbReference type="SMART" id="SM01038">
    <property type="entry name" value="Bgal_small_N"/>
    <property type="match status" value="1"/>
</dbReference>
<dbReference type="Gene3D" id="2.60.120.200">
    <property type="match status" value="1"/>
</dbReference>
<evidence type="ECO:0000259" key="13">
    <source>
        <dbReference type="SMART" id="SM00560"/>
    </source>
</evidence>
<dbReference type="InterPro" id="IPR023232">
    <property type="entry name" value="Glyco_hydro_2_AS"/>
</dbReference>
<comment type="catalytic activity">
    <reaction evidence="1 10">
        <text>Hydrolysis of terminal non-reducing beta-D-galactose residues in beta-D-galactosides.</text>
        <dbReference type="EC" id="3.2.1.23"/>
    </reaction>
</comment>
<proteinExistence type="inferred from homology"/>
<dbReference type="InterPro" id="IPR036156">
    <property type="entry name" value="Beta-gal/glucu_dom_sf"/>
</dbReference>
<evidence type="ECO:0000256" key="11">
    <source>
        <dbReference type="SAM" id="MobiDB-lite"/>
    </source>
</evidence>
<dbReference type="Proteomes" id="UP000535491">
    <property type="component" value="Unassembled WGS sequence"/>
</dbReference>
<feature type="domain" description="LamG-like jellyroll fold" evidence="13">
    <location>
        <begin position="638"/>
        <end position="768"/>
    </location>
</feature>
<dbReference type="PANTHER" id="PTHR46323:SF2">
    <property type="entry name" value="BETA-GALACTOSIDASE"/>
    <property type="match status" value="1"/>
</dbReference>
<dbReference type="InterPro" id="IPR023230">
    <property type="entry name" value="Glyco_hydro_2_CS"/>
</dbReference>
<dbReference type="EMBL" id="JACEIQ010000008">
    <property type="protein sequence ID" value="MBA4494519.1"/>
    <property type="molecule type" value="Genomic_DNA"/>
</dbReference>
<evidence type="ECO:0000256" key="6">
    <source>
        <dbReference type="ARBA" id="ARBA00022801"/>
    </source>
</evidence>
<dbReference type="Gene3D" id="2.60.120.260">
    <property type="entry name" value="Galactose-binding domain-like"/>
    <property type="match status" value="1"/>
</dbReference>
<dbReference type="InterPro" id="IPR006104">
    <property type="entry name" value="Glyco_hydro_2_N"/>
</dbReference>
<evidence type="ECO:0000256" key="3">
    <source>
        <dbReference type="ARBA" id="ARBA00012756"/>
    </source>
</evidence>
<evidence type="ECO:0000313" key="16">
    <source>
        <dbReference type="Proteomes" id="UP000535491"/>
    </source>
</evidence>
<dbReference type="AlphaFoldDB" id="A0A7W1WRD8"/>
<dbReference type="InterPro" id="IPR006102">
    <property type="entry name" value="Ig-like_GH2"/>
</dbReference>
<feature type="chain" id="PRO_5030784911" description="Beta-galactosidase" evidence="12">
    <location>
        <begin position="25"/>
        <end position="1260"/>
    </location>
</feature>
<dbReference type="PRINTS" id="PR00132">
    <property type="entry name" value="GLHYDRLASE2"/>
</dbReference>
<dbReference type="Pfam" id="PF02929">
    <property type="entry name" value="Bgal_small_N"/>
    <property type="match status" value="1"/>
</dbReference>
<feature type="domain" description="Beta galactosidase small chain/" evidence="14">
    <location>
        <begin position="970"/>
        <end position="1241"/>
    </location>
</feature>
<evidence type="ECO:0000256" key="1">
    <source>
        <dbReference type="ARBA" id="ARBA00001412"/>
    </source>
</evidence>
<keyword evidence="16" id="KW-1185">Reference proteome</keyword>
<organism evidence="15 16">
    <name type="scientific">Paenactinomyces guangxiensis</name>
    <dbReference type="NCBI Taxonomy" id="1490290"/>
    <lineage>
        <taxon>Bacteria</taxon>
        <taxon>Bacillati</taxon>
        <taxon>Bacillota</taxon>
        <taxon>Bacilli</taxon>
        <taxon>Bacillales</taxon>
        <taxon>Thermoactinomycetaceae</taxon>
        <taxon>Paenactinomyces</taxon>
    </lineage>
</organism>
<dbReference type="InterPro" id="IPR006558">
    <property type="entry name" value="LamG-like"/>
</dbReference>
<dbReference type="InterPro" id="IPR004199">
    <property type="entry name" value="B-gal_small/dom_5"/>
</dbReference>
<dbReference type="Gene3D" id="2.70.98.10">
    <property type="match status" value="1"/>
</dbReference>
<dbReference type="InterPro" id="IPR032312">
    <property type="entry name" value="LacZ_4"/>
</dbReference>
<dbReference type="Pfam" id="PF02837">
    <property type="entry name" value="Glyco_hydro_2_N"/>
    <property type="match status" value="1"/>
</dbReference>
<dbReference type="Pfam" id="PF00703">
    <property type="entry name" value="Glyco_hydro_2"/>
    <property type="match status" value="1"/>
</dbReference>
<dbReference type="InterPro" id="IPR050347">
    <property type="entry name" value="Bact_Beta-galactosidase"/>
</dbReference>
<dbReference type="SMART" id="SM00560">
    <property type="entry name" value="LamGL"/>
    <property type="match status" value="1"/>
</dbReference>
<comment type="similarity">
    <text evidence="2 10">Belongs to the glycosyl hydrolase 2 family.</text>
</comment>
<evidence type="ECO:0000259" key="14">
    <source>
        <dbReference type="SMART" id="SM01038"/>
    </source>
</evidence>
<dbReference type="SUPFAM" id="SSF74650">
    <property type="entry name" value="Galactose mutarotase-like"/>
    <property type="match status" value="1"/>
</dbReference>
<dbReference type="SUPFAM" id="SSF49899">
    <property type="entry name" value="Concanavalin A-like lectins/glucanases"/>
    <property type="match status" value="1"/>
</dbReference>
<keyword evidence="6 10" id="KW-0378">Hydrolase</keyword>
<dbReference type="GO" id="GO:0030246">
    <property type="term" value="F:carbohydrate binding"/>
    <property type="evidence" value="ECO:0007669"/>
    <property type="project" value="InterPro"/>
</dbReference>
<dbReference type="SUPFAM" id="SSF51445">
    <property type="entry name" value="(Trans)glycosidases"/>
    <property type="match status" value="2"/>
</dbReference>